<dbReference type="InterPro" id="IPR048389">
    <property type="entry name" value="YciQ-like_C"/>
</dbReference>
<evidence type="ECO:0000259" key="2">
    <source>
        <dbReference type="Pfam" id="PF20990"/>
    </source>
</evidence>
<evidence type="ECO:0000256" key="1">
    <source>
        <dbReference type="SAM" id="Phobius"/>
    </source>
</evidence>
<gene>
    <name evidence="3" type="ORF">F1C12_21490</name>
</gene>
<accession>A0A7G6YG14</accession>
<dbReference type="Proteomes" id="UP000515511">
    <property type="component" value="Chromosome"/>
</dbReference>
<dbReference type="KEGG" id="lse:F1C12_21490"/>
<keyword evidence="1" id="KW-0472">Membrane</keyword>
<evidence type="ECO:0000313" key="4">
    <source>
        <dbReference type="Proteomes" id="UP000515511"/>
    </source>
</evidence>
<evidence type="ECO:0000313" key="3">
    <source>
        <dbReference type="EMBL" id="QNE37429.1"/>
    </source>
</evidence>
<dbReference type="AlphaFoldDB" id="A0A7G6YG14"/>
<dbReference type="Pfam" id="PF20990">
    <property type="entry name" value="DUF2207_C"/>
    <property type="match status" value="1"/>
</dbReference>
<feature type="transmembrane region" description="Helical" evidence="1">
    <location>
        <begin position="155"/>
        <end position="177"/>
    </location>
</feature>
<keyword evidence="1" id="KW-1133">Transmembrane helix</keyword>
<feature type="domain" description="Predicted membrane protein YciQ-like C-terminal" evidence="2">
    <location>
        <begin position="48"/>
        <end position="278"/>
    </location>
</feature>
<organism evidence="3 4">
    <name type="scientific">Leifsonia shinshuensis</name>
    <dbReference type="NCBI Taxonomy" id="150026"/>
    <lineage>
        <taxon>Bacteria</taxon>
        <taxon>Bacillati</taxon>
        <taxon>Actinomycetota</taxon>
        <taxon>Actinomycetes</taxon>
        <taxon>Micrococcales</taxon>
        <taxon>Microbacteriaceae</taxon>
        <taxon>Leifsonia</taxon>
    </lineage>
</organism>
<dbReference type="EMBL" id="CP043641">
    <property type="protein sequence ID" value="QNE37429.1"/>
    <property type="molecule type" value="Genomic_DNA"/>
</dbReference>
<keyword evidence="1" id="KW-0812">Transmembrane</keyword>
<sequence>MIFGALLLTVAAALLLTTLLIAERTSRMPRSLVVEYLPLRGARVIDDAVLAGREKRAAAAALLDLAVRGRVRLITEPAPKRKRPTIAIEVADPGALGRDDLALLDALFAFSRGKRRRLSRYTGETAFRVRDLIRMSVSRLRRAGLLANDGVAGPLLLRAGMVVLLVVVAVALIAFLAGAHLLGVLAVGALALVVAEIVVAARILPRRFTAAATARRAHLDGLRQYMRLAEADRLRTLQSPLGAVGLPAGPEGDAVRLKLHERLLPYAVIFGMEREWTKVIAADYGALDADTLTGLAGVGQSAADILHAAGALGDIMDAVGAIGSVVDAAGSAFDLAGALDLFDWSP</sequence>
<feature type="transmembrane region" description="Helical" evidence="1">
    <location>
        <begin position="184"/>
        <end position="204"/>
    </location>
</feature>
<reference evidence="4" key="1">
    <citation type="submission" date="2019-09" db="EMBL/GenBank/DDBJ databases">
        <title>Antimicrobial potential of Antarctic Bacteria.</title>
        <authorList>
            <person name="Benaud N."/>
            <person name="Edwards R.J."/>
            <person name="Ferrari B.C."/>
        </authorList>
    </citation>
    <scope>NUCLEOTIDE SEQUENCE [LARGE SCALE GENOMIC DNA]</scope>
    <source>
        <strain evidence="4">INR9</strain>
    </source>
</reference>
<name>A0A7G6YG14_9MICO</name>
<protein>
    <submittedName>
        <fullName evidence="3">DUF2207 domain-containing protein</fullName>
    </submittedName>
</protein>
<dbReference type="RefSeq" id="WP_185276842.1">
    <property type="nucleotide sequence ID" value="NZ_CP043641.1"/>
</dbReference>
<proteinExistence type="predicted"/>